<keyword evidence="1" id="KW-0812">Transmembrane</keyword>
<protein>
    <submittedName>
        <fullName evidence="2">Uncharacterized protein</fullName>
    </submittedName>
</protein>
<organism evidence="2 3">
    <name type="scientific">Sedimentitalea todarodis</name>
    <dbReference type="NCBI Taxonomy" id="1631240"/>
    <lineage>
        <taxon>Bacteria</taxon>
        <taxon>Pseudomonadati</taxon>
        <taxon>Pseudomonadota</taxon>
        <taxon>Alphaproteobacteria</taxon>
        <taxon>Rhodobacterales</taxon>
        <taxon>Paracoccaceae</taxon>
        <taxon>Sedimentitalea</taxon>
    </lineage>
</organism>
<feature type="transmembrane region" description="Helical" evidence="1">
    <location>
        <begin position="81"/>
        <end position="99"/>
    </location>
</feature>
<accession>A0ABU3VDW8</accession>
<feature type="transmembrane region" description="Helical" evidence="1">
    <location>
        <begin position="119"/>
        <end position="141"/>
    </location>
</feature>
<proteinExistence type="predicted"/>
<evidence type="ECO:0000256" key="1">
    <source>
        <dbReference type="SAM" id="Phobius"/>
    </source>
</evidence>
<gene>
    <name evidence="2" type="ORF">QO231_10905</name>
</gene>
<evidence type="ECO:0000313" key="3">
    <source>
        <dbReference type="Proteomes" id="UP001255416"/>
    </source>
</evidence>
<feature type="transmembrane region" description="Helical" evidence="1">
    <location>
        <begin position="31"/>
        <end position="50"/>
    </location>
</feature>
<reference evidence="3" key="1">
    <citation type="submission" date="2023-05" db="EMBL/GenBank/DDBJ databases">
        <title>Sedimentitalea sp. nov. JM2-8.</title>
        <authorList>
            <person name="Huang J."/>
        </authorList>
    </citation>
    <scope>NUCLEOTIDE SEQUENCE [LARGE SCALE GENOMIC DNA]</scope>
    <source>
        <strain evidence="3">KHS03</strain>
    </source>
</reference>
<dbReference type="EMBL" id="JASMWN010000007">
    <property type="protein sequence ID" value="MDU9004359.1"/>
    <property type="molecule type" value="Genomic_DNA"/>
</dbReference>
<name>A0ABU3VDW8_9RHOB</name>
<keyword evidence="1" id="KW-0472">Membrane</keyword>
<sequence>MFDNIVSSIACLIGIASECNLQGAGAALSPLQNVIFTVAAGGVVLIVALWNDEIKRILKGSISDLLAFTALVFAAMAVPSVILAALAGLALLTALWVALRNSGGRLNLMNRAAVPLRRLVLPAASAVYVAGAAGIAVHGHLRPPQPEPDRTVAFFSPSQLIGTTMADLGPEDRISLLSNIDMGPKTLMTGNFDGTDFEFHPNFTPAQQLELRESFDLKSPTKLDLWLREHPDLKHLSQKVDIALEATVKVENSTSRQRAIVVRAYLNTRDADGTRFHRVISGDSIVATGTLATPNEALLVLTVRLTAKLLSDLGLPPLSPDVQTAVWHDFSDELQRRISNLVDANGADLPARLLDDAKGAMDLATECQTAECALQIAGILEAMILPRDREDGSAAPEAVASIKSAFGQ</sequence>
<keyword evidence="1" id="KW-1133">Transmembrane helix</keyword>
<evidence type="ECO:0000313" key="2">
    <source>
        <dbReference type="EMBL" id="MDU9004359.1"/>
    </source>
</evidence>
<dbReference type="Proteomes" id="UP001255416">
    <property type="component" value="Unassembled WGS sequence"/>
</dbReference>
<keyword evidence="3" id="KW-1185">Reference proteome</keyword>
<comment type="caution">
    <text evidence="2">The sequence shown here is derived from an EMBL/GenBank/DDBJ whole genome shotgun (WGS) entry which is preliminary data.</text>
</comment>
<dbReference type="RefSeq" id="WP_316776007.1">
    <property type="nucleotide sequence ID" value="NZ_JASMWN010000007.1"/>
</dbReference>